<dbReference type="Gene3D" id="3.40.190.10">
    <property type="entry name" value="Periplasmic binding protein-like II"/>
    <property type="match status" value="2"/>
</dbReference>
<sequence>MKRPNSRSVLVALAAAVTLSLTGCSATGDTSSDGWRTAESAAAGGGMDALVEAAQAEGKLNVMGLYPTWANYGELLDAFSAKYGIEVVNDTSQGTSQDQVNAIEQRIGQDRSLDYLDTGIPFADAAAAKGLLASYTPVGAARLPAAMHQQDRQWTSQYGGYMSIGCDASRVRTCPTSFAALADPQYRGQVAALEDPQTGNMQFNAVWAMSLANGGSLDDITPGIEFIGSLVRNGNQAPVTPNTGTIERGETPIVVAWDYTNIASAEELKAAGIPFEVHVPTDALWSEYYAASINADAPNPAAARLWMEYIFSDEGQNIFLAGKTRPARMEEMRASGTLDPTAEAALPPVTGAATLASAAQREAAKKTLNANWDETVNR</sequence>
<feature type="signal peptide" evidence="2">
    <location>
        <begin position="1"/>
        <end position="26"/>
    </location>
</feature>
<reference evidence="3 4" key="1">
    <citation type="submission" date="2016-10" db="EMBL/GenBank/DDBJ databases">
        <authorList>
            <person name="de Groot N.N."/>
        </authorList>
    </citation>
    <scope>NUCLEOTIDE SEQUENCE [LARGE SCALE GENOMIC DNA]</scope>
    <source>
        <strain evidence="3 4">JCM 11308</strain>
    </source>
</reference>
<dbReference type="Proteomes" id="UP000199417">
    <property type="component" value="Unassembled WGS sequence"/>
</dbReference>
<dbReference type="RefSeq" id="WP_072842663.1">
    <property type="nucleotide sequence ID" value="NZ_FNAB01000005.1"/>
</dbReference>
<keyword evidence="4" id="KW-1185">Reference proteome</keyword>
<dbReference type="EMBL" id="FNAB01000005">
    <property type="protein sequence ID" value="SDD64612.1"/>
    <property type="molecule type" value="Genomic_DNA"/>
</dbReference>
<dbReference type="PROSITE" id="PS51257">
    <property type="entry name" value="PROKAR_LIPOPROTEIN"/>
    <property type="match status" value="1"/>
</dbReference>
<feature type="chain" id="PRO_5039136528" evidence="2">
    <location>
        <begin position="27"/>
        <end position="378"/>
    </location>
</feature>
<evidence type="ECO:0000313" key="3">
    <source>
        <dbReference type="EMBL" id="SDD64612.1"/>
    </source>
</evidence>
<dbReference type="STRING" id="168276.SAMN05444580_105352"/>
<dbReference type="PANTHER" id="PTHR30006">
    <property type="entry name" value="THIAMINE-BINDING PERIPLASMIC PROTEIN-RELATED"/>
    <property type="match status" value="1"/>
</dbReference>
<evidence type="ECO:0000256" key="2">
    <source>
        <dbReference type="SAM" id="SignalP"/>
    </source>
</evidence>
<keyword evidence="1 2" id="KW-0732">Signal</keyword>
<dbReference type="AlphaFoldDB" id="A0A1G6WFH4"/>
<evidence type="ECO:0000313" key="4">
    <source>
        <dbReference type="Proteomes" id="UP000199417"/>
    </source>
</evidence>
<dbReference type="SUPFAM" id="SSF53850">
    <property type="entry name" value="Periplasmic binding protein-like II"/>
    <property type="match status" value="1"/>
</dbReference>
<dbReference type="GO" id="GO:0030975">
    <property type="term" value="F:thiamine binding"/>
    <property type="evidence" value="ECO:0007669"/>
    <property type="project" value="TreeGrafter"/>
</dbReference>
<gene>
    <name evidence="3" type="ORF">SAMN05444580_105352</name>
</gene>
<dbReference type="GO" id="GO:0030976">
    <property type="term" value="F:thiamine pyrophosphate binding"/>
    <property type="evidence" value="ECO:0007669"/>
    <property type="project" value="TreeGrafter"/>
</dbReference>
<accession>A0A1G6WFH4</accession>
<dbReference type="GO" id="GO:0030288">
    <property type="term" value="C:outer membrane-bounded periplasmic space"/>
    <property type="evidence" value="ECO:0007669"/>
    <property type="project" value="TreeGrafter"/>
</dbReference>
<proteinExistence type="predicted"/>
<dbReference type="PANTHER" id="PTHR30006:SF2">
    <property type="entry name" value="ABC TRANSPORTER SUBSTRATE-BINDING PROTEIN"/>
    <property type="match status" value="1"/>
</dbReference>
<protein>
    <submittedName>
        <fullName evidence="3">Putative spermidine/putrescine transport system substrate-binding protein</fullName>
    </submittedName>
</protein>
<organism evidence="3 4">
    <name type="scientific">Rhodococcus tukisamuensis</name>
    <dbReference type="NCBI Taxonomy" id="168276"/>
    <lineage>
        <taxon>Bacteria</taxon>
        <taxon>Bacillati</taxon>
        <taxon>Actinomycetota</taxon>
        <taxon>Actinomycetes</taxon>
        <taxon>Mycobacteriales</taxon>
        <taxon>Nocardiaceae</taxon>
        <taxon>Rhodococcus</taxon>
    </lineage>
</organism>
<dbReference type="GO" id="GO:0015888">
    <property type="term" value="P:thiamine transport"/>
    <property type="evidence" value="ECO:0007669"/>
    <property type="project" value="TreeGrafter"/>
</dbReference>
<name>A0A1G6WFH4_9NOCA</name>
<dbReference type="Pfam" id="PF13343">
    <property type="entry name" value="SBP_bac_6"/>
    <property type="match status" value="1"/>
</dbReference>
<evidence type="ECO:0000256" key="1">
    <source>
        <dbReference type="ARBA" id="ARBA00022729"/>
    </source>
</evidence>